<evidence type="ECO:0000256" key="7">
    <source>
        <dbReference type="PROSITE-ProRule" id="PRU01091"/>
    </source>
</evidence>
<keyword evidence="2" id="KW-0902">Two-component regulatory system</keyword>
<evidence type="ECO:0000256" key="1">
    <source>
        <dbReference type="ARBA" id="ARBA00022553"/>
    </source>
</evidence>
<evidence type="ECO:0000256" key="5">
    <source>
        <dbReference type="ARBA" id="ARBA00023163"/>
    </source>
</evidence>
<dbReference type="GO" id="GO:0032993">
    <property type="term" value="C:protein-DNA complex"/>
    <property type="evidence" value="ECO:0007669"/>
    <property type="project" value="TreeGrafter"/>
</dbReference>
<dbReference type="Gene3D" id="3.40.50.2300">
    <property type="match status" value="1"/>
</dbReference>
<keyword evidence="4 7" id="KW-0238">DNA-binding</keyword>
<dbReference type="PANTHER" id="PTHR48111">
    <property type="entry name" value="REGULATOR OF RPOS"/>
    <property type="match status" value="1"/>
</dbReference>
<dbReference type="GO" id="GO:0006355">
    <property type="term" value="P:regulation of DNA-templated transcription"/>
    <property type="evidence" value="ECO:0007669"/>
    <property type="project" value="InterPro"/>
</dbReference>
<dbReference type="GO" id="GO:0000156">
    <property type="term" value="F:phosphorelay response regulator activity"/>
    <property type="evidence" value="ECO:0007669"/>
    <property type="project" value="TreeGrafter"/>
</dbReference>
<gene>
    <name evidence="10" type="ORF">ATK36_0985</name>
</gene>
<keyword evidence="5" id="KW-0804">Transcription</keyword>
<sequence length="221" mass="24134">MRVLLVEDDTGVAQALAETLHTHGHAVTAVGRGVDALHRHHDADVLLLDLGLPDLGGLDVLRKIRQVSTVPVIVLTARADERSVVRALRLGADDYLAKPVRLHELLARMDAVLRRGGSRGEAAADRVVRLEDVEIDLGGRRVLVDGRDAGLTTKEYEVLAVLAVRPGTAVSRQQLMDEVWGDAYLAVSRSLDVHMTQLRAKLDRPGLLTTIRGFGYRLGRD</sequence>
<dbReference type="GO" id="GO:0005829">
    <property type="term" value="C:cytosol"/>
    <property type="evidence" value="ECO:0007669"/>
    <property type="project" value="TreeGrafter"/>
</dbReference>
<feature type="DNA-binding region" description="OmpR/PhoB-type" evidence="7">
    <location>
        <begin position="125"/>
        <end position="220"/>
    </location>
</feature>
<keyword evidence="1 6" id="KW-0597">Phosphoprotein</keyword>
<feature type="domain" description="Response regulatory" evidence="8">
    <location>
        <begin position="2"/>
        <end position="113"/>
    </location>
</feature>
<dbReference type="EMBL" id="PDJK01000001">
    <property type="protein sequence ID" value="PFG57403.1"/>
    <property type="molecule type" value="Genomic_DNA"/>
</dbReference>
<organism evidence="10 11">
    <name type="scientific">Amycolatopsis sulphurea</name>
    <dbReference type="NCBI Taxonomy" id="76022"/>
    <lineage>
        <taxon>Bacteria</taxon>
        <taxon>Bacillati</taxon>
        <taxon>Actinomycetota</taxon>
        <taxon>Actinomycetes</taxon>
        <taxon>Pseudonocardiales</taxon>
        <taxon>Pseudonocardiaceae</taxon>
        <taxon>Amycolatopsis</taxon>
    </lineage>
</organism>
<dbReference type="SMART" id="SM00862">
    <property type="entry name" value="Trans_reg_C"/>
    <property type="match status" value="1"/>
</dbReference>
<dbReference type="Gene3D" id="1.10.10.10">
    <property type="entry name" value="Winged helix-like DNA-binding domain superfamily/Winged helix DNA-binding domain"/>
    <property type="match status" value="1"/>
</dbReference>
<dbReference type="Pfam" id="PF00486">
    <property type="entry name" value="Trans_reg_C"/>
    <property type="match status" value="1"/>
</dbReference>
<keyword evidence="3" id="KW-0805">Transcription regulation</keyword>
<dbReference type="RefSeq" id="WP_098509992.1">
    <property type="nucleotide sequence ID" value="NZ_JBIAKZ010000006.1"/>
</dbReference>
<dbReference type="Gene3D" id="6.10.250.690">
    <property type="match status" value="1"/>
</dbReference>
<evidence type="ECO:0000256" key="6">
    <source>
        <dbReference type="PROSITE-ProRule" id="PRU00169"/>
    </source>
</evidence>
<accession>A0A2A9G2M8</accession>
<dbReference type="AlphaFoldDB" id="A0A2A9G2M8"/>
<dbReference type="InterPro" id="IPR036388">
    <property type="entry name" value="WH-like_DNA-bd_sf"/>
</dbReference>
<evidence type="ECO:0000313" key="10">
    <source>
        <dbReference type="EMBL" id="PFG57403.1"/>
    </source>
</evidence>
<dbReference type="Pfam" id="PF00072">
    <property type="entry name" value="Response_reg"/>
    <property type="match status" value="1"/>
</dbReference>
<evidence type="ECO:0000256" key="2">
    <source>
        <dbReference type="ARBA" id="ARBA00023012"/>
    </source>
</evidence>
<dbReference type="InterPro" id="IPR039420">
    <property type="entry name" value="WalR-like"/>
</dbReference>
<dbReference type="CDD" id="cd00383">
    <property type="entry name" value="trans_reg_C"/>
    <property type="match status" value="1"/>
</dbReference>
<feature type="modified residue" description="4-aspartylphosphate" evidence="6">
    <location>
        <position position="49"/>
    </location>
</feature>
<dbReference type="InterPro" id="IPR011006">
    <property type="entry name" value="CheY-like_superfamily"/>
</dbReference>
<evidence type="ECO:0000256" key="3">
    <source>
        <dbReference type="ARBA" id="ARBA00023015"/>
    </source>
</evidence>
<comment type="caution">
    <text evidence="10">The sequence shown here is derived from an EMBL/GenBank/DDBJ whole genome shotgun (WGS) entry which is preliminary data.</text>
</comment>
<evidence type="ECO:0000313" key="11">
    <source>
        <dbReference type="Proteomes" id="UP000243542"/>
    </source>
</evidence>
<feature type="domain" description="OmpR/PhoB-type" evidence="9">
    <location>
        <begin position="125"/>
        <end position="220"/>
    </location>
</feature>
<evidence type="ECO:0000259" key="8">
    <source>
        <dbReference type="PROSITE" id="PS50110"/>
    </source>
</evidence>
<name>A0A2A9G2M8_9PSEU</name>
<dbReference type="InterPro" id="IPR001789">
    <property type="entry name" value="Sig_transdc_resp-reg_receiver"/>
</dbReference>
<dbReference type="GO" id="GO:0000976">
    <property type="term" value="F:transcription cis-regulatory region binding"/>
    <property type="evidence" value="ECO:0007669"/>
    <property type="project" value="TreeGrafter"/>
</dbReference>
<proteinExistence type="predicted"/>
<dbReference type="PROSITE" id="PS50110">
    <property type="entry name" value="RESPONSE_REGULATORY"/>
    <property type="match status" value="1"/>
</dbReference>
<dbReference type="SUPFAM" id="SSF52172">
    <property type="entry name" value="CheY-like"/>
    <property type="match status" value="1"/>
</dbReference>
<dbReference type="Proteomes" id="UP000243542">
    <property type="component" value="Unassembled WGS sequence"/>
</dbReference>
<reference evidence="10 11" key="1">
    <citation type="submission" date="2017-10" db="EMBL/GenBank/DDBJ databases">
        <title>Sequencing the genomes of 1000 actinobacteria strains.</title>
        <authorList>
            <person name="Klenk H.-P."/>
        </authorList>
    </citation>
    <scope>NUCLEOTIDE SEQUENCE [LARGE SCALE GENOMIC DNA]</scope>
    <source>
        <strain evidence="10 11">DSM 46092</strain>
    </source>
</reference>
<keyword evidence="11" id="KW-1185">Reference proteome</keyword>
<dbReference type="InterPro" id="IPR001867">
    <property type="entry name" value="OmpR/PhoB-type_DNA-bd"/>
</dbReference>
<dbReference type="PROSITE" id="PS51755">
    <property type="entry name" value="OMPR_PHOB"/>
    <property type="match status" value="1"/>
</dbReference>
<protein>
    <submittedName>
        <fullName evidence="10">DNA-binding response OmpR family regulator</fullName>
    </submittedName>
</protein>
<evidence type="ECO:0000256" key="4">
    <source>
        <dbReference type="ARBA" id="ARBA00023125"/>
    </source>
</evidence>
<evidence type="ECO:0000259" key="9">
    <source>
        <dbReference type="PROSITE" id="PS51755"/>
    </source>
</evidence>
<dbReference type="PANTHER" id="PTHR48111:SF1">
    <property type="entry name" value="TWO-COMPONENT RESPONSE REGULATOR ORR33"/>
    <property type="match status" value="1"/>
</dbReference>
<dbReference type="SMART" id="SM00448">
    <property type="entry name" value="REC"/>
    <property type="match status" value="1"/>
</dbReference>